<keyword evidence="4" id="KW-0808">Transferase</keyword>
<organism evidence="11 12">
    <name type="scientific">Nannocystis exedens</name>
    <dbReference type="NCBI Taxonomy" id="54"/>
    <lineage>
        <taxon>Bacteria</taxon>
        <taxon>Pseudomonadati</taxon>
        <taxon>Myxococcota</taxon>
        <taxon>Polyangia</taxon>
        <taxon>Nannocystales</taxon>
        <taxon>Nannocystaceae</taxon>
        <taxon>Nannocystis</taxon>
    </lineage>
</organism>
<dbReference type="GO" id="GO:0005524">
    <property type="term" value="F:ATP binding"/>
    <property type="evidence" value="ECO:0007669"/>
    <property type="project" value="UniProtKB-KW"/>
</dbReference>
<dbReference type="STRING" id="54.SAMN02745121_05248"/>
<keyword evidence="6 11" id="KW-0418">Kinase</keyword>
<dbReference type="EMBL" id="FOMX01000018">
    <property type="protein sequence ID" value="SFE71628.1"/>
    <property type="molecule type" value="Genomic_DNA"/>
</dbReference>
<keyword evidence="9" id="KW-0812">Transmembrane</keyword>
<gene>
    <name evidence="11" type="ORF">SAMN02745121_05248</name>
</gene>
<keyword evidence="5" id="KW-0547">Nucleotide-binding</keyword>
<evidence type="ECO:0000256" key="5">
    <source>
        <dbReference type="ARBA" id="ARBA00022741"/>
    </source>
</evidence>
<name>A0A1I2CTP5_9BACT</name>
<dbReference type="EC" id="2.7.13.3" evidence="2"/>
<dbReference type="OrthoDB" id="9773941at2"/>
<evidence type="ECO:0000313" key="11">
    <source>
        <dbReference type="EMBL" id="SFE71628.1"/>
    </source>
</evidence>
<dbReference type="InterPro" id="IPR036890">
    <property type="entry name" value="HATPase_C_sf"/>
</dbReference>
<dbReference type="SUPFAM" id="SSF55874">
    <property type="entry name" value="ATPase domain of HSP90 chaperone/DNA topoisomerase II/histidine kinase"/>
    <property type="match status" value="1"/>
</dbReference>
<evidence type="ECO:0000256" key="3">
    <source>
        <dbReference type="ARBA" id="ARBA00022553"/>
    </source>
</evidence>
<dbReference type="InterPro" id="IPR004358">
    <property type="entry name" value="Sig_transdc_His_kin-like_C"/>
</dbReference>
<dbReference type="SUPFAM" id="SSF47384">
    <property type="entry name" value="Homodimeric domain of signal transducing histidine kinase"/>
    <property type="match status" value="1"/>
</dbReference>
<evidence type="ECO:0000259" key="10">
    <source>
        <dbReference type="PROSITE" id="PS50109"/>
    </source>
</evidence>
<dbReference type="CDD" id="cd00082">
    <property type="entry name" value="HisKA"/>
    <property type="match status" value="1"/>
</dbReference>
<reference evidence="12" key="1">
    <citation type="submission" date="2016-10" db="EMBL/GenBank/DDBJ databases">
        <authorList>
            <person name="Varghese N."/>
            <person name="Submissions S."/>
        </authorList>
    </citation>
    <scope>NUCLEOTIDE SEQUENCE [LARGE SCALE GENOMIC DNA]</scope>
    <source>
        <strain evidence="12">ATCC 25963</strain>
    </source>
</reference>
<dbReference type="InterPro" id="IPR005467">
    <property type="entry name" value="His_kinase_dom"/>
</dbReference>
<dbReference type="SMART" id="SM00388">
    <property type="entry name" value="HisKA"/>
    <property type="match status" value="1"/>
</dbReference>
<proteinExistence type="predicted"/>
<evidence type="ECO:0000256" key="2">
    <source>
        <dbReference type="ARBA" id="ARBA00012438"/>
    </source>
</evidence>
<dbReference type="Gene3D" id="1.10.287.130">
    <property type="match status" value="1"/>
</dbReference>
<keyword evidence="12" id="KW-1185">Reference proteome</keyword>
<evidence type="ECO:0000313" key="12">
    <source>
        <dbReference type="Proteomes" id="UP000199400"/>
    </source>
</evidence>
<evidence type="ECO:0000256" key="4">
    <source>
        <dbReference type="ARBA" id="ARBA00022679"/>
    </source>
</evidence>
<dbReference type="Proteomes" id="UP000199400">
    <property type="component" value="Unassembled WGS sequence"/>
</dbReference>
<protein>
    <recommendedName>
        <fullName evidence="2">histidine kinase</fullName>
        <ecNumber evidence="2">2.7.13.3</ecNumber>
    </recommendedName>
</protein>
<evidence type="ECO:0000256" key="8">
    <source>
        <dbReference type="ARBA" id="ARBA00023012"/>
    </source>
</evidence>
<keyword evidence="3" id="KW-0597">Phosphoprotein</keyword>
<dbReference type="AlphaFoldDB" id="A0A1I2CTP5"/>
<dbReference type="PANTHER" id="PTHR43065:SF10">
    <property type="entry name" value="PEROXIDE STRESS-ACTIVATED HISTIDINE KINASE MAK3"/>
    <property type="match status" value="1"/>
</dbReference>
<evidence type="ECO:0000256" key="7">
    <source>
        <dbReference type="ARBA" id="ARBA00022840"/>
    </source>
</evidence>
<dbReference type="InterPro" id="IPR003594">
    <property type="entry name" value="HATPase_dom"/>
</dbReference>
<dbReference type="PROSITE" id="PS50109">
    <property type="entry name" value="HIS_KIN"/>
    <property type="match status" value="1"/>
</dbReference>
<evidence type="ECO:0000256" key="6">
    <source>
        <dbReference type="ARBA" id="ARBA00022777"/>
    </source>
</evidence>
<feature type="domain" description="Histidine kinase" evidence="10">
    <location>
        <begin position="274"/>
        <end position="480"/>
    </location>
</feature>
<evidence type="ECO:0000256" key="1">
    <source>
        <dbReference type="ARBA" id="ARBA00000085"/>
    </source>
</evidence>
<dbReference type="Gene3D" id="3.30.565.10">
    <property type="entry name" value="Histidine kinase-like ATPase, C-terminal domain"/>
    <property type="match status" value="1"/>
</dbReference>
<accession>A0A1I2CTP5</accession>
<dbReference type="GO" id="GO:0000155">
    <property type="term" value="F:phosphorelay sensor kinase activity"/>
    <property type="evidence" value="ECO:0007669"/>
    <property type="project" value="InterPro"/>
</dbReference>
<sequence length="481" mass="51991">MTRRPFAPAERSRVRISGLVLLLGAVLSVAAVAVVGIRFEDAESELAMEREQRRLGNLAALLAVELAAELANLAREPPQAADPPVAEPGVWTTRVAAGDGAETEVRVRIRELFHVADHLDSADERIYVQPPGAGKFFDLHGLSAGPGVLAELVARGEDTGMLSADQALQLGLPEYPAFVSVAPADGGVLGVWRVAVVGSTHEEVERDRRGMLRVIVKVLLTGITTVAFGYFAFREFRAQVMARHQLELAEQRRAGEEVLARENRTATMLTLASGVAHEVGTPLGLIRVKAEALRDALQDSPEEQDARTILGQVDRLRDVVQGFLRVARGSMPEQTPVAPATLAQGVRDLIAHRFQAAEVALHVEIAPETPEVRVNALLVEHALVNLLVNACDASPRGGRVTLRVRPEAEDVVFEVLDEGEGVREEDRERLLKPFFSRKAQGTGLGLALTNEIARMSRGSVTLAARSPRGAIATLRLPREVP</sequence>
<dbReference type="InterPro" id="IPR003661">
    <property type="entry name" value="HisK_dim/P_dom"/>
</dbReference>
<dbReference type="InterPro" id="IPR036097">
    <property type="entry name" value="HisK_dim/P_sf"/>
</dbReference>
<dbReference type="Pfam" id="PF02518">
    <property type="entry name" value="HATPase_c"/>
    <property type="match status" value="1"/>
</dbReference>
<dbReference type="PRINTS" id="PR00344">
    <property type="entry name" value="BCTRLSENSOR"/>
</dbReference>
<dbReference type="RefSeq" id="WP_143140870.1">
    <property type="nucleotide sequence ID" value="NZ_FOMX01000018.1"/>
</dbReference>
<comment type="catalytic activity">
    <reaction evidence="1">
        <text>ATP + protein L-histidine = ADP + protein N-phospho-L-histidine.</text>
        <dbReference type="EC" id="2.7.13.3"/>
    </reaction>
</comment>
<dbReference type="Pfam" id="PF00512">
    <property type="entry name" value="HisKA"/>
    <property type="match status" value="1"/>
</dbReference>
<feature type="transmembrane region" description="Helical" evidence="9">
    <location>
        <begin position="214"/>
        <end position="233"/>
    </location>
</feature>
<dbReference type="SMART" id="SM00387">
    <property type="entry name" value="HATPase_c"/>
    <property type="match status" value="1"/>
</dbReference>
<keyword evidence="9" id="KW-0472">Membrane</keyword>
<dbReference type="PANTHER" id="PTHR43065">
    <property type="entry name" value="SENSOR HISTIDINE KINASE"/>
    <property type="match status" value="1"/>
</dbReference>
<keyword evidence="9" id="KW-1133">Transmembrane helix</keyword>
<evidence type="ECO:0000256" key="9">
    <source>
        <dbReference type="SAM" id="Phobius"/>
    </source>
</evidence>
<keyword evidence="7" id="KW-0067">ATP-binding</keyword>
<keyword evidence="8" id="KW-0902">Two-component regulatory system</keyword>